<evidence type="ECO:0000256" key="1">
    <source>
        <dbReference type="SAM" id="Phobius"/>
    </source>
</evidence>
<keyword evidence="1" id="KW-0472">Membrane</keyword>
<evidence type="ECO:0000313" key="2">
    <source>
        <dbReference type="EMBL" id="OGY66738.1"/>
    </source>
</evidence>
<feature type="transmembrane region" description="Helical" evidence="1">
    <location>
        <begin position="162"/>
        <end position="181"/>
    </location>
</feature>
<keyword evidence="1" id="KW-1133">Transmembrane helix</keyword>
<keyword evidence="1" id="KW-0812">Transmembrane</keyword>
<feature type="transmembrane region" description="Helical" evidence="1">
    <location>
        <begin position="80"/>
        <end position="109"/>
    </location>
</feature>
<proteinExistence type="predicted"/>
<comment type="caution">
    <text evidence="2">The sequence shown here is derived from an EMBL/GenBank/DDBJ whole genome shotgun (WGS) entry which is preliminary data.</text>
</comment>
<sequence length="212" mass="23638">MFWFQAVGNLLMGILDMAVGIFVVFFIGSLYGHDVGWAGYFLGAALGVSPDIDLVYLLIRRGGFSENHHEYLTHRPIIGIPAAVLIGGLLGGWFWAFIAGICVCCHYVHDTKGFGGGGIAWFWPFSRFYYSPFGIGDPEQTKKVRNHHKAIERLMLSPSRKVIVENAIVAILIMIVGGNLWGWQIGFLLAGAFWVGIFTIWFLYSRYAVKSL</sequence>
<gene>
    <name evidence="2" type="ORF">A3I24_04425</name>
</gene>
<feature type="transmembrane region" description="Helical" evidence="1">
    <location>
        <begin position="7"/>
        <end position="31"/>
    </location>
</feature>
<dbReference type="EMBL" id="MHJL01000036">
    <property type="protein sequence ID" value="OGY66738.1"/>
    <property type="molecule type" value="Genomic_DNA"/>
</dbReference>
<evidence type="ECO:0008006" key="4">
    <source>
        <dbReference type="Google" id="ProtNLM"/>
    </source>
</evidence>
<accession>A0A1G1ZPX6</accession>
<dbReference type="InterPro" id="IPR007404">
    <property type="entry name" value="YdjM-like"/>
</dbReference>
<reference evidence="2 3" key="1">
    <citation type="journal article" date="2016" name="Nat. Commun.">
        <title>Thousands of microbial genomes shed light on interconnected biogeochemical processes in an aquifer system.</title>
        <authorList>
            <person name="Anantharaman K."/>
            <person name="Brown C.T."/>
            <person name="Hug L.A."/>
            <person name="Sharon I."/>
            <person name="Castelle C.J."/>
            <person name="Probst A.J."/>
            <person name="Thomas B.C."/>
            <person name="Singh A."/>
            <person name="Wilkins M.J."/>
            <person name="Karaoz U."/>
            <person name="Brodie E.L."/>
            <person name="Williams K.H."/>
            <person name="Hubbard S.S."/>
            <person name="Banfield J.F."/>
        </authorList>
    </citation>
    <scope>NUCLEOTIDE SEQUENCE [LARGE SCALE GENOMIC DNA]</scope>
</reference>
<dbReference type="Pfam" id="PF04307">
    <property type="entry name" value="YdjM"/>
    <property type="match status" value="1"/>
</dbReference>
<evidence type="ECO:0000313" key="3">
    <source>
        <dbReference type="Proteomes" id="UP000177690"/>
    </source>
</evidence>
<protein>
    <recommendedName>
        <fullName evidence="4">Metal-dependent hydrolase</fullName>
    </recommendedName>
</protein>
<name>A0A1G1ZPX6_9BACT</name>
<feature type="transmembrane region" description="Helical" evidence="1">
    <location>
        <begin position="187"/>
        <end position="204"/>
    </location>
</feature>
<dbReference type="Proteomes" id="UP000177690">
    <property type="component" value="Unassembled WGS sequence"/>
</dbReference>
<organism evidence="2 3">
    <name type="scientific">Candidatus Harrisonbacteria bacterium RIFCSPLOWO2_02_FULL_41_13b</name>
    <dbReference type="NCBI Taxonomy" id="1798409"/>
    <lineage>
        <taxon>Bacteria</taxon>
        <taxon>Candidatus Harrisoniibacteriota</taxon>
    </lineage>
</organism>
<feature type="transmembrane region" description="Helical" evidence="1">
    <location>
        <begin position="37"/>
        <end position="59"/>
    </location>
</feature>
<dbReference type="AlphaFoldDB" id="A0A1G1ZPX6"/>